<dbReference type="EMBL" id="MFEI01000017">
    <property type="protein sequence ID" value="OGE80881.1"/>
    <property type="molecule type" value="Genomic_DNA"/>
</dbReference>
<evidence type="ECO:0000256" key="2">
    <source>
        <dbReference type="ARBA" id="ARBA00022525"/>
    </source>
</evidence>
<dbReference type="Proteomes" id="UP000177912">
    <property type="component" value="Unassembled WGS sequence"/>
</dbReference>
<keyword evidence="5" id="KW-0812">Transmembrane</keyword>
<keyword evidence="3" id="KW-0732">Signal</keyword>
<dbReference type="STRING" id="1817822.A2826_00750"/>
<feature type="transmembrane region" description="Helical" evidence="5">
    <location>
        <begin position="21"/>
        <end position="39"/>
    </location>
</feature>
<sequence length="305" mass="33552">MAQNHQLNNGETVFLTMRIKIFVAFLIVSAILVAGYFLYFKDNQNDNSVGDSNTETPELLPESWLVKYFGISNQDDPSVGGVEGDPDGDLLINLQEYSRGTNPLLADSDGDGNTDGMEVAYGTDPLILDGQEGNFEDVESVIKEMGDNLVSTNLIDAQEINGVLRMDEPLVLPQISDSEIKIVSATPESFQTYVTRLTPVLEQYTSGEFDTRFYDLFNATGEAGLAPFRSMVDGIVAELKAVPVPSDRVESHKVLLVFFQTTRDVIGLQEQIIAEPENNSLWGDVFYNARILMTMVETVDGIVGS</sequence>
<dbReference type="AlphaFoldDB" id="A0A1F5NT79"/>
<reference evidence="6 7" key="1">
    <citation type="journal article" date="2016" name="Nat. Commun.">
        <title>Thousands of microbial genomes shed light on interconnected biogeochemical processes in an aquifer system.</title>
        <authorList>
            <person name="Anantharaman K."/>
            <person name="Brown C.T."/>
            <person name="Hug L.A."/>
            <person name="Sharon I."/>
            <person name="Castelle C.J."/>
            <person name="Probst A.J."/>
            <person name="Thomas B.C."/>
            <person name="Singh A."/>
            <person name="Wilkins M.J."/>
            <person name="Karaoz U."/>
            <person name="Brodie E.L."/>
            <person name="Williams K.H."/>
            <person name="Hubbard S.S."/>
            <person name="Banfield J.F."/>
        </authorList>
    </citation>
    <scope>NUCLEOTIDE SEQUENCE [LARGE SCALE GENOMIC DNA]</scope>
</reference>
<comment type="caution">
    <text evidence="6">The sequence shown here is derived from an EMBL/GenBank/DDBJ whole genome shotgun (WGS) entry which is preliminary data.</text>
</comment>
<evidence type="ECO:0000313" key="6">
    <source>
        <dbReference type="EMBL" id="OGE80881.1"/>
    </source>
</evidence>
<evidence type="ECO:0000256" key="3">
    <source>
        <dbReference type="ARBA" id="ARBA00022729"/>
    </source>
</evidence>
<gene>
    <name evidence="6" type="ORF">A2826_00750</name>
</gene>
<keyword evidence="5" id="KW-0472">Membrane</keyword>
<evidence type="ECO:0000256" key="1">
    <source>
        <dbReference type="ARBA" id="ARBA00004613"/>
    </source>
</evidence>
<keyword evidence="5" id="KW-1133">Transmembrane helix</keyword>
<comment type="subcellular location">
    <subcellularLocation>
        <location evidence="1">Secreted</location>
    </subcellularLocation>
</comment>
<organism evidence="6 7">
    <name type="scientific">Candidatus Doudnabacteria bacterium RIFCSPHIGHO2_01_FULL_43_23</name>
    <dbReference type="NCBI Taxonomy" id="1817822"/>
    <lineage>
        <taxon>Bacteria</taxon>
        <taxon>Candidatus Doudnaibacteriota</taxon>
    </lineage>
</organism>
<accession>A0A1F5NT79</accession>
<protein>
    <submittedName>
        <fullName evidence="6">Uncharacterized protein</fullName>
    </submittedName>
</protein>
<keyword evidence="4" id="KW-0106">Calcium</keyword>
<dbReference type="Pfam" id="PF18884">
    <property type="entry name" value="TSP3_bac"/>
    <property type="match status" value="1"/>
</dbReference>
<proteinExistence type="predicted"/>
<dbReference type="InterPro" id="IPR059100">
    <property type="entry name" value="TSP3_bac"/>
</dbReference>
<evidence type="ECO:0000256" key="4">
    <source>
        <dbReference type="ARBA" id="ARBA00022837"/>
    </source>
</evidence>
<name>A0A1F5NT79_9BACT</name>
<keyword evidence="2" id="KW-0964">Secreted</keyword>
<evidence type="ECO:0000256" key="5">
    <source>
        <dbReference type="SAM" id="Phobius"/>
    </source>
</evidence>
<evidence type="ECO:0000313" key="7">
    <source>
        <dbReference type="Proteomes" id="UP000177912"/>
    </source>
</evidence>